<keyword evidence="1" id="KW-0805">Transcription regulation</keyword>
<dbReference type="InterPro" id="IPR050707">
    <property type="entry name" value="HTH_MetabolicPath_Reg"/>
</dbReference>
<evidence type="ECO:0000313" key="6">
    <source>
        <dbReference type="EMBL" id="MCG2623677.1"/>
    </source>
</evidence>
<name>A0ABS9LB33_9MICC</name>
<protein>
    <submittedName>
        <fullName evidence="6">IclR family transcriptional regulator</fullName>
    </submittedName>
</protein>
<proteinExistence type="predicted"/>
<dbReference type="Pfam" id="PF09339">
    <property type="entry name" value="HTH_IclR"/>
    <property type="match status" value="1"/>
</dbReference>
<dbReference type="InterPro" id="IPR036388">
    <property type="entry name" value="WH-like_DNA-bd_sf"/>
</dbReference>
<evidence type="ECO:0000313" key="7">
    <source>
        <dbReference type="Proteomes" id="UP001165368"/>
    </source>
</evidence>
<dbReference type="InterPro" id="IPR005471">
    <property type="entry name" value="Tscrpt_reg_IclR_N"/>
</dbReference>
<feature type="domain" description="IclR-ED" evidence="5">
    <location>
        <begin position="59"/>
        <end position="253"/>
    </location>
</feature>
<dbReference type="InterPro" id="IPR014757">
    <property type="entry name" value="Tscrpt_reg_IclR_C"/>
</dbReference>
<dbReference type="Gene3D" id="3.30.450.40">
    <property type="match status" value="1"/>
</dbReference>
<evidence type="ECO:0000259" key="5">
    <source>
        <dbReference type="PROSITE" id="PS51078"/>
    </source>
</evidence>
<dbReference type="PROSITE" id="PS51078">
    <property type="entry name" value="ICLR_ED"/>
    <property type="match status" value="1"/>
</dbReference>
<dbReference type="Proteomes" id="UP001165368">
    <property type="component" value="Unassembled WGS sequence"/>
</dbReference>
<keyword evidence="3" id="KW-0804">Transcription</keyword>
<dbReference type="EMBL" id="JAKLTQ010000015">
    <property type="protein sequence ID" value="MCG2623677.1"/>
    <property type="molecule type" value="Genomic_DNA"/>
</dbReference>
<dbReference type="SMART" id="SM00346">
    <property type="entry name" value="HTH_ICLR"/>
    <property type="match status" value="1"/>
</dbReference>
<dbReference type="InterPro" id="IPR036390">
    <property type="entry name" value="WH_DNA-bd_sf"/>
</dbReference>
<gene>
    <name evidence="6" type="ORF">LVY72_17425</name>
</gene>
<dbReference type="SUPFAM" id="SSF46785">
    <property type="entry name" value="Winged helix' DNA-binding domain"/>
    <property type="match status" value="1"/>
</dbReference>
<comment type="caution">
    <text evidence="6">The sequence shown here is derived from an EMBL/GenBank/DDBJ whole genome shotgun (WGS) entry which is preliminary data.</text>
</comment>
<accession>A0ABS9LB33</accession>
<reference evidence="6" key="1">
    <citation type="submission" date="2022-01" db="EMBL/GenBank/DDBJ databases">
        <authorList>
            <person name="Jo J.-H."/>
            <person name="Im W.-T."/>
        </authorList>
    </citation>
    <scope>NUCLEOTIDE SEQUENCE</scope>
    <source>
        <strain evidence="6">I2-34</strain>
    </source>
</reference>
<evidence type="ECO:0000256" key="2">
    <source>
        <dbReference type="ARBA" id="ARBA00023125"/>
    </source>
</evidence>
<dbReference type="Gene3D" id="1.10.10.10">
    <property type="entry name" value="Winged helix-like DNA-binding domain superfamily/Winged helix DNA-binding domain"/>
    <property type="match status" value="1"/>
</dbReference>
<keyword evidence="7" id="KW-1185">Reference proteome</keyword>
<evidence type="ECO:0000256" key="1">
    <source>
        <dbReference type="ARBA" id="ARBA00023015"/>
    </source>
</evidence>
<dbReference type="PANTHER" id="PTHR30136">
    <property type="entry name" value="HELIX-TURN-HELIX TRANSCRIPTIONAL REGULATOR, ICLR FAMILY"/>
    <property type="match status" value="1"/>
</dbReference>
<dbReference type="InterPro" id="IPR029016">
    <property type="entry name" value="GAF-like_dom_sf"/>
</dbReference>
<dbReference type="RefSeq" id="WP_237823286.1">
    <property type="nucleotide sequence ID" value="NZ_JAKLTQ010000015.1"/>
</dbReference>
<organism evidence="6 7">
    <name type="scientific">Arthrobacter hankyongi</name>
    <dbReference type="NCBI Taxonomy" id="2904801"/>
    <lineage>
        <taxon>Bacteria</taxon>
        <taxon>Bacillati</taxon>
        <taxon>Actinomycetota</taxon>
        <taxon>Actinomycetes</taxon>
        <taxon>Micrococcales</taxon>
        <taxon>Micrococcaceae</taxon>
        <taxon>Arthrobacter</taxon>
    </lineage>
</organism>
<dbReference type="PROSITE" id="PS51077">
    <property type="entry name" value="HTH_ICLR"/>
    <property type="match status" value="1"/>
</dbReference>
<dbReference type="SUPFAM" id="SSF55781">
    <property type="entry name" value="GAF domain-like"/>
    <property type="match status" value="1"/>
</dbReference>
<evidence type="ECO:0000256" key="3">
    <source>
        <dbReference type="ARBA" id="ARBA00023163"/>
    </source>
</evidence>
<sequence>MAEKLQSVTHALLTLKLLRRTPSIGVSEVAAELGVGVSTAHRLLATLAAEGFVQQRGGRKYELGREMLGSASAIEHCAEVSAPVMRRLRDISRETVHLSIVRGAETFFLSAVESNAVVRVTTRVGERPPAHSTGAGKVLLASLSREAFLELYPDESLGQATDLTIEDREALWDELRHVEQVGYATNLGESEFDMYAIAVPIRRPDGPPVCALSLAAPLSRINPTGDGVINSEEAALLEQLRTAAREIESLLVY</sequence>
<feature type="domain" description="HTH iclR-type" evidence="4">
    <location>
        <begin position="5"/>
        <end position="65"/>
    </location>
</feature>
<dbReference type="PANTHER" id="PTHR30136:SF24">
    <property type="entry name" value="HTH-TYPE TRANSCRIPTIONAL REPRESSOR ALLR"/>
    <property type="match status" value="1"/>
</dbReference>
<dbReference type="Pfam" id="PF01614">
    <property type="entry name" value="IclR_C"/>
    <property type="match status" value="1"/>
</dbReference>
<evidence type="ECO:0000259" key="4">
    <source>
        <dbReference type="PROSITE" id="PS51077"/>
    </source>
</evidence>
<keyword evidence="2" id="KW-0238">DNA-binding</keyword>